<accession>A0A2N1JHM2</accession>
<dbReference type="Pfam" id="PF00076">
    <property type="entry name" value="RRM_1"/>
    <property type="match status" value="1"/>
</dbReference>
<dbReference type="SMART" id="SM00360">
    <property type="entry name" value="RRM"/>
    <property type="match status" value="1"/>
</dbReference>
<dbReference type="PANTHER" id="PTHR48037:SF1">
    <property type="entry name" value="RRM DOMAIN-CONTAINING PROTEIN"/>
    <property type="match status" value="1"/>
</dbReference>
<evidence type="ECO:0000313" key="4">
    <source>
        <dbReference type="Proteomes" id="UP000232875"/>
    </source>
</evidence>
<proteinExistence type="predicted"/>
<dbReference type="SUPFAM" id="SSF54928">
    <property type="entry name" value="RNA-binding domain, RBD"/>
    <property type="match status" value="1"/>
</dbReference>
<organism evidence="3 4">
    <name type="scientific">Malassezia vespertilionis</name>
    <dbReference type="NCBI Taxonomy" id="2020962"/>
    <lineage>
        <taxon>Eukaryota</taxon>
        <taxon>Fungi</taxon>
        <taxon>Dikarya</taxon>
        <taxon>Basidiomycota</taxon>
        <taxon>Ustilaginomycotina</taxon>
        <taxon>Malasseziomycetes</taxon>
        <taxon>Malasseziales</taxon>
        <taxon>Malasseziaceae</taxon>
        <taxon>Malassezia</taxon>
    </lineage>
</organism>
<dbReference type="InterPro" id="IPR035979">
    <property type="entry name" value="RBD_domain_sf"/>
</dbReference>
<dbReference type="InterPro" id="IPR000504">
    <property type="entry name" value="RRM_dom"/>
</dbReference>
<dbReference type="PROSITE" id="PS50102">
    <property type="entry name" value="RRM"/>
    <property type="match status" value="1"/>
</dbReference>
<reference evidence="3 4" key="1">
    <citation type="submission" date="2017-10" db="EMBL/GenBank/DDBJ databases">
        <title>A novel species of cold-tolerant Malassezia isolated from bats.</title>
        <authorList>
            <person name="Lorch J.M."/>
            <person name="Palmer J.M."/>
            <person name="Vanderwolf K.J."/>
            <person name="Schmidt K.Z."/>
            <person name="Verant M.L."/>
            <person name="Weller T.J."/>
            <person name="Blehert D.S."/>
        </authorList>
    </citation>
    <scope>NUCLEOTIDE SEQUENCE [LARGE SCALE GENOMIC DNA]</scope>
    <source>
        <strain evidence="3 4">NWHC:44797-103</strain>
    </source>
</reference>
<dbReference type="STRING" id="2020962.A0A2N1JHM2"/>
<evidence type="ECO:0000259" key="2">
    <source>
        <dbReference type="PROSITE" id="PS50102"/>
    </source>
</evidence>
<dbReference type="Proteomes" id="UP000232875">
    <property type="component" value="Unassembled WGS sequence"/>
</dbReference>
<dbReference type="EMBL" id="KZ454987">
    <property type="protein sequence ID" value="PKI86039.1"/>
    <property type="molecule type" value="Genomic_DNA"/>
</dbReference>
<dbReference type="Gene3D" id="3.30.70.330">
    <property type="match status" value="1"/>
</dbReference>
<dbReference type="PANTHER" id="PTHR48037">
    <property type="entry name" value="ATPASE E1"/>
    <property type="match status" value="1"/>
</dbReference>
<dbReference type="InterPro" id="IPR012677">
    <property type="entry name" value="Nucleotide-bd_a/b_plait_sf"/>
</dbReference>
<name>A0A2N1JHM2_9BASI</name>
<evidence type="ECO:0000256" key="1">
    <source>
        <dbReference type="PROSITE-ProRule" id="PRU00176"/>
    </source>
</evidence>
<evidence type="ECO:0000313" key="3">
    <source>
        <dbReference type="EMBL" id="PKI86039.1"/>
    </source>
</evidence>
<sequence length="120" mass="13468">MVGKSQTIYIGGLDKHATVDELYQAFITFGDIHDIQIPKVMEGSDESRGFGFITFSNEEEAEDAIDNMHLNELRGNVLSVNAAKPQKMQLADTRRAIWETDEWREQYGEANEANGETVTA</sequence>
<keyword evidence="1" id="KW-0694">RNA-binding</keyword>
<feature type="domain" description="RRM" evidence="2">
    <location>
        <begin position="6"/>
        <end position="85"/>
    </location>
</feature>
<dbReference type="OrthoDB" id="407442at2759"/>
<protein>
    <recommendedName>
        <fullName evidence="2">RRM domain-containing protein</fullName>
    </recommendedName>
</protein>
<gene>
    <name evidence="3" type="ORF">MVES_000550</name>
</gene>
<dbReference type="GO" id="GO:0003723">
    <property type="term" value="F:RNA binding"/>
    <property type="evidence" value="ECO:0007669"/>
    <property type="project" value="UniProtKB-UniRule"/>
</dbReference>
<dbReference type="AlphaFoldDB" id="A0A2N1JHM2"/>
<keyword evidence="4" id="KW-1185">Reference proteome</keyword>